<evidence type="ECO:0008006" key="4">
    <source>
        <dbReference type="Google" id="ProtNLM"/>
    </source>
</evidence>
<proteinExistence type="predicted"/>
<keyword evidence="3" id="KW-1185">Reference proteome</keyword>
<evidence type="ECO:0000256" key="1">
    <source>
        <dbReference type="SAM" id="Phobius"/>
    </source>
</evidence>
<evidence type="ECO:0000313" key="3">
    <source>
        <dbReference type="Proteomes" id="UP000825367"/>
    </source>
</evidence>
<keyword evidence="1" id="KW-0812">Transmembrane</keyword>
<keyword evidence="1" id="KW-1133">Transmembrane helix</keyword>
<gene>
    <name evidence="2" type="ORF">K0O64_12330</name>
</gene>
<accession>A0ABX8VN31</accession>
<dbReference type="RefSeq" id="WP_096311262.1">
    <property type="nucleotide sequence ID" value="NZ_BAAAVX010000005.1"/>
</dbReference>
<dbReference type="EMBL" id="CP080333">
    <property type="protein sequence ID" value="QYL19195.1"/>
    <property type="molecule type" value="Genomic_DNA"/>
</dbReference>
<keyword evidence="1" id="KW-0472">Membrane</keyword>
<name>A0ABX8VN31_9MYCO</name>
<feature type="transmembrane region" description="Helical" evidence="1">
    <location>
        <begin position="12"/>
        <end position="33"/>
    </location>
</feature>
<organism evidence="2 3">
    <name type="scientific">Mycolicibacterium pallens</name>
    <dbReference type="NCBI Taxonomy" id="370524"/>
    <lineage>
        <taxon>Bacteria</taxon>
        <taxon>Bacillati</taxon>
        <taxon>Actinomycetota</taxon>
        <taxon>Actinomycetes</taxon>
        <taxon>Mycobacteriales</taxon>
        <taxon>Mycobacteriaceae</taxon>
        <taxon>Mycolicibacterium</taxon>
    </lineage>
</organism>
<evidence type="ECO:0000313" key="2">
    <source>
        <dbReference type="EMBL" id="QYL19195.1"/>
    </source>
</evidence>
<sequence length="50" mass="5242">MIVTYGAHHALVLALPALTPAVILVGVVLFIAIRDRRRGEAGADSEGDDT</sequence>
<dbReference type="Proteomes" id="UP000825367">
    <property type="component" value="Chromosome"/>
</dbReference>
<protein>
    <recommendedName>
        <fullName evidence="4">Transmembrane protein</fullName>
    </recommendedName>
</protein>
<reference evidence="2 3" key="1">
    <citation type="submission" date="2021-07" db="EMBL/GenBank/DDBJ databases">
        <title>Whole genome sequencing of non-tuberculosis mycobacteria type-strains.</title>
        <authorList>
            <person name="Igarashi Y."/>
            <person name="Osugi A."/>
            <person name="Mitarai S."/>
        </authorList>
    </citation>
    <scope>NUCLEOTIDE SEQUENCE [LARGE SCALE GENOMIC DNA]</scope>
    <source>
        <strain evidence="2 3">JCM 16370</strain>
    </source>
</reference>